<feature type="non-terminal residue" evidence="1">
    <location>
        <position position="1"/>
    </location>
</feature>
<dbReference type="Proteomes" id="UP000024635">
    <property type="component" value="Unassembled WGS sequence"/>
</dbReference>
<protein>
    <submittedName>
        <fullName evidence="1">Uncharacterized protein</fullName>
    </submittedName>
</protein>
<reference evidence="2" key="1">
    <citation type="journal article" date="2015" name="Nat. Genet.">
        <title>The genome and transcriptome of the zoonotic hookworm Ancylostoma ceylanicum identify infection-specific gene families.</title>
        <authorList>
            <person name="Schwarz E.M."/>
            <person name="Hu Y."/>
            <person name="Antoshechkin I."/>
            <person name="Miller M.M."/>
            <person name="Sternberg P.W."/>
            <person name="Aroian R.V."/>
        </authorList>
    </citation>
    <scope>NUCLEOTIDE SEQUENCE</scope>
    <source>
        <strain evidence="2">HY135</strain>
    </source>
</reference>
<gene>
    <name evidence="1" type="primary">Acey_s0930.g3085</name>
    <name evidence="1" type="ORF">Y032_0930g3085</name>
</gene>
<name>A0A016W8F4_9BILA</name>
<evidence type="ECO:0000313" key="2">
    <source>
        <dbReference type="Proteomes" id="UP000024635"/>
    </source>
</evidence>
<comment type="caution">
    <text evidence="1">The sequence shown here is derived from an EMBL/GenBank/DDBJ whole genome shotgun (WGS) entry which is preliminary data.</text>
</comment>
<evidence type="ECO:0000313" key="1">
    <source>
        <dbReference type="EMBL" id="EYC36119.1"/>
    </source>
</evidence>
<sequence>TIPLLQFYVHIFESGVRCYDYDNVERLRKPSNRQ</sequence>
<keyword evidence="2" id="KW-1185">Reference proteome</keyword>
<dbReference type="EMBL" id="JARK01000530">
    <property type="protein sequence ID" value="EYC36119.1"/>
    <property type="molecule type" value="Genomic_DNA"/>
</dbReference>
<dbReference type="AlphaFoldDB" id="A0A016W8F4"/>
<proteinExistence type="predicted"/>
<organism evidence="1 2">
    <name type="scientific">Ancylostoma ceylanicum</name>
    <dbReference type="NCBI Taxonomy" id="53326"/>
    <lineage>
        <taxon>Eukaryota</taxon>
        <taxon>Metazoa</taxon>
        <taxon>Ecdysozoa</taxon>
        <taxon>Nematoda</taxon>
        <taxon>Chromadorea</taxon>
        <taxon>Rhabditida</taxon>
        <taxon>Rhabditina</taxon>
        <taxon>Rhabditomorpha</taxon>
        <taxon>Strongyloidea</taxon>
        <taxon>Ancylostomatidae</taxon>
        <taxon>Ancylostomatinae</taxon>
        <taxon>Ancylostoma</taxon>
    </lineage>
</organism>
<accession>A0A016W8F4</accession>